<name>A0A1V4IMQ6_9CLOT</name>
<comment type="caution">
    <text evidence="3">The sequence shown here is derived from an EMBL/GenBank/DDBJ whole genome shotgun (WGS) entry which is preliminary data.</text>
</comment>
<keyword evidence="4" id="KW-1185">Reference proteome</keyword>
<sequence>MSKVSLGIDNIEDYLDLFQHKKVGLITNNTGYNSDFKSTVDILKEKTYLTALYSPEHGIRGDVQAGEKVDSYIDEATGIIVYSLYGKNKKPSEEILNNVDVLALDIQDAGARFYTYLYTMAYAMESCREFNKKFVVFDRPNPINGKDVEGNLLKEKFRSFVGRYPIPQRYGLTIGETAKLFNEEFSIGCDLEVIPMKNWKRDMYFDETGLSWIMPSPNMPSVDTSIVYTGTCIFEGTNISEGRGTTKPFEIIGAPWLNANRIADIMNSMNLPGVKFTPAFFTPTFSKHNGELCRGIQLHVIDRYIYKPVKTGLFLYDTIRKASGDKFEFITFGEKKSSFGIDYLTGDDRVRKNSYKVEQLYSLWQNEVKRFISVKEKYHLY</sequence>
<dbReference type="RefSeq" id="WP_079425207.1">
    <property type="nucleotide sequence ID" value="NZ_MZGV01000028.1"/>
</dbReference>
<dbReference type="PANTHER" id="PTHR42915:SF1">
    <property type="entry name" value="PEPTIDOGLYCAN BETA-N-ACETYLMURAMIDASE NAMZ"/>
    <property type="match status" value="1"/>
</dbReference>
<dbReference type="InterPro" id="IPR048503">
    <property type="entry name" value="NamZ_C"/>
</dbReference>
<dbReference type="OrthoDB" id="9801061at2"/>
<dbReference type="AlphaFoldDB" id="A0A1V4IMQ6"/>
<feature type="domain" description="Peptidoglycan beta-N-acetylmuramidase NamZ N-terminal" evidence="1">
    <location>
        <begin position="23"/>
        <end position="222"/>
    </location>
</feature>
<dbReference type="Proteomes" id="UP000190080">
    <property type="component" value="Unassembled WGS sequence"/>
</dbReference>
<evidence type="ECO:0000313" key="3">
    <source>
        <dbReference type="EMBL" id="OPJ60777.1"/>
    </source>
</evidence>
<dbReference type="PANTHER" id="PTHR42915">
    <property type="entry name" value="HYPOTHETICAL 460 KDA PROTEIN IN FEUA-SIGW INTERGENIC REGION [PRECURSOR]"/>
    <property type="match status" value="1"/>
</dbReference>
<dbReference type="Gene3D" id="3.90.1150.140">
    <property type="match status" value="1"/>
</dbReference>
<evidence type="ECO:0000313" key="4">
    <source>
        <dbReference type="Proteomes" id="UP000190080"/>
    </source>
</evidence>
<protein>
    <recommendedName>
        <fullName evidence="5">DUF1343 domain-containing protein</fullName>
    </recommendedName>
</protein>
<evidence type="ECO:0000259" key="1">
    <source>
        <dbReference type="Pfam" id="PF07075"/>
    </source>
</evidence>
<dbReference type="PIRSF" id="PIRSF016719">
    <property type="entry name" value="UCP016719"/>
    <property type="match status" value="1"/>
</dbReference>
<dbReference type="STRING" id="1450648.CLORY_26450"/>
<gene>
    <name evidence="3" type="ORF">CLORY_26450</name>
</gene>
<dbReference type="Pfam" id="PF07075">
    <property type="entry name" value="NamZ_N"/>
    <property type="match status" value="1"/>
</dbReference>
<organism evidence="3 4">
    <name type="scientific">Clostridium oryzae</name>
    <dbReference type="NCBI Taxonomy" id="1450648"/>
    <lineage>
        <taxon>Bacteria</taxon>
        <taxon>Bacillati</taxon>
        <taxon>Bacillota</taxon>
        <taxon>Clostridia</taxon>
        <taxon>Eubacteriales</taxon>
        <taxon>Clostridiaceae</taxon>
        <taxon>Clostridium</taxon>
    </lineage>
</organism>
<evidence type="ECO:0000259" key="2">
    <source>
        <dbReference type="Pfam" id="PF20732"/>
    </source>
</evidence>
<dbReference type="InterPro" id="IPR008302">
    <property type="entry name" value="NamZ"/>
</dbReference>
<proteinExistence type="predicted"/>
<accession>A0A1V4IMQ6</accession>
<dbReference type="Pfam" id="PF20732">
    <property type="entry name" value="NamZ_C"/>
    <property type="match status" value="1"/>
</dbReference>
<reference evidence="3 4" key="1">
    <citation type="submission" date="2017-03" db="EMBL/GenBank/DDBJ databases">
        <title>Genome sequence of Clostridium oryzae DSM 28571.</title>
        <authorList>
            <person name="Poehlein A."/>
            <person name="Daniel R."/>
        </authorList>
    </citation>
    <scope>NUCLEOTIDE SEQUENCE [LARGE SCALE GENOMIC DNA]</scope>
    <source>
        <strain evidence="3 4">DSM 28571</strain>
    </source>
</reference>
<dbReference type="EMBL" id="MZGV01000028">
    <property type="protein sequence ID" value="OPJ60777.1"/>
    <property type="molecule type" value="Genomic_DNA"/>
</dbReference>
<dbReference type="GO" id="GO:0033922">
    <property type="term" value="F:peptidoglycan beta-N-acetylmuramidase activity"/>
    <property type="evidence" value="ECO:0007669"/>
    <property type="project" value="InterPro"/>
</dbReference>
<dbReference type="Gene3D" id="3.40.50.12170">
    <property type="entry name" value="Uncharacterised protein PF07075, DUF1343"/>
    <property type="match status" value="1"/>
</dbReference>
<dbReference type="InterPro" id="IPR048502">
    <property type="entry name" value="NamZ_N"/>
</dbReference>
<evidence type="ECO:0008006" key="5">
    <source>
        <dbReference type="Google" id="ProtNLM"/>
    </source>
</evidence>
<feature type="domain" description="Peptidoglycan beta-N-acetylmuramidase NamZ C-terminal" evidence="2">
    <location>
        <begin position="226"/>
        <end position="381"/>
    </location>
</feature>